<dbReference type="GO" id="GO:0003677">
    <property type="term" value="F:DNA binding"/>
    <property type="evidence" value="ECO:0007669"/>
    <property type="project" value="InterPro"/>
</dbReference>
<accession>A0A497Z221</accession>
<reference evidence="4" key="2">
    <citation type="submission" date="2017-10" db="EMBL/GenBank/DDBJ databases">
        <authorList>
            <person name="Enke T.N."/>
            <person name="Cordero O.X."/>
        </authorList>
    </citation>
    <scope>NUCLEOTIDE SEQUENCE</scope>
    <source>
        <strain evidence="4">4G03</strain>
    </source>
</reference>
<evidence type="ECO:0000259" key="2">
    <source>
        <dbReference type="PROSITE" id="PS50943"/>
    </source>
</evidence>
<feature type="region of interest" description="Disordered" evidence="1">
    <location>
        <begin position="82"/>
        <end position="117"/>
    </location>
</feature>
<evidence type="ECO:0000313" key="6">
    <source>
        <dbReference type="Proteomes" id="UP001242342"/>
    </source>
</evidence>
<dbReference type="PROSITE" id="PS50943">
    <property type="entry name" value="HTH_CROC1"/>
    <property type="match status" value="1"/>
</dbReference>
<dbReference type="EMBL" id="PDUU01000003">
    <property type="protein sequence ID" value="PHN98523.1"/>
    <property type="molecule type" value="Genomic_DNA"/>
</dbReference>
<keyword evidence="6" id="KW-1185">Reference proteome</keyword>
<name>A0A2G1BWV8_9FLAO</name>
<organism evidence="4 5">
    <name type="scientific">Tenacibaculum discolor</name>
    <dbReference type="NCBI Taxonomy" id="361581"/>
    <lineage>
        <taxon>Bacteria</taxon>
        <taxon>Pseudomonadati</taxon>
        <taxon>Bacteroidota</taxon>
        <taxon>Flavobacteriia</taxon>
        <taxon>Flavobacteriales</taxon>
        <taxon>Flavobacteriaceae</taxon>
        <taxon>Tenacibaculum</taxon>
    </lineage>
</organism>
<dbReference type="EMBL" id="JAUYVU010000002">
    <property type="protein sequence ID" value="MDP2540561.1"/>
    <property type="molecule type" value="Genomic_DNA"/>
</dbReference>
<protein>
    <submittedName>
        <fullName evidence="3 4">Transcriptional regulator</fullName>
    </submittedName>
</protein>
<dbReference type="Gene3D" id="1.10.260.40">
    <property type="entry name" value="lambda repressor-like DNA-binding domains"/>
    <property type="match status" value="1"/>
</dbReference>
<reference evidence="4 5" key="1">
    <citation type="journal article" date="2016" name="Nat. Commun.">
        <title>Microbial interactions lead to rapid micro-scale successions on model marine particles.</title>
        <authorList>
            <person name="Datta M.S."/>
            <person name="Sliwerska E."/>
            <person name="Gore J."/>
            <person name="Polz M.F."/>
            <person name="Cordero O.X."/>
        </authorList>
    </citation>
    <scope>NUCLEOTIDE SEQUENCE [LARGE SCALE GENOMIC DNA]</scope>
    <source>
        <strain evidence="4 5">4G03</strain>
    </source>
</reference>
<gene>
    <name evidence="4" type="ORF">CSC81_03255</name>
    <name evidence="3" type="ORF">Q8W23_03640</name>
</gene>
<dbReference type="Proteomes" id="UP001242342">
    <property type="component" value="Unassembled WGS sequence"/>
</dbReference>
<evidence type="ECO:0000313" key="5">
    <source>
        <dbReference type="Proteomes" id="UP000222163"/>
    </source>
</evidence>
<proteinExistence type="predicted"/>
<evidence type="ECO:0000313" key="3">
    <source>
        <dbReference type="EMBL" id="MDP2540561.1"/>
    </source>
</evidence>
<evidence type="ECO:0000313" key="4">
    <source>
        <dbReference type="EMBL" id="PHN98523.1"/>
    </source>
</evidence>
<accession>A0A2G1BWV8</accession>
<dbReference type="InterPro" id="IPR001387">
    <property type="entry name" value="Cro/C1-type_HTH"/>
</dbReference>
<dbReference type="AlphaFoldDB" id="A0A2G1BWV8"/>
<feature type="domain" description="HTH cro/C1-type" evidence="2">
    <location>
        <begin position="5"/>
        <end position="60"/>
    </location>
</feature>
<dbReference type="SUPFAM" id="SSF47413">
    <property type="entry name" value="lambda repressor-like DNA-binding domains"/>
    <property type="match status" value="1"/>
</dbReference>
<dbReference type="Pfam" id="PF01381">
    <property type="entry name" value="HTH_3"/>
    <property type="match status" value="1"/>
</dbReference>
<reference evidence="3 6" key="3">
    <citation type="submission" date="2023-07" db="EMBL/GenBank/DDBJ databases">
        <title>Genome content predicts the carbon catabolic preferences of heterotrophic bacteria.</title>
        <authorList>
            <person name="Gralka M."/>
        </authorList>
    </citation>
    <scope>NUCLEOTIDE SEQUENCE [LARGE SCALE GENOMIC DNA]</scope>
    <source>
        <strain evidence="3 6">4G03</strain>
    </source>
</reference>
<sequence length="141" mass="16399">MIERLKLILDYYNLSASSFADKIDVPRSSISHLLSGRNKPSLDFIIKVETAFDEVDLNWLVYGKGYFPKNTENHKKEIKIEKSEAPSLFNENPVFDQEPEKKSNTQFSENPSKQKESAAFREIKNILVLYDDGTFEDYKKR</sequence>
<evidence type="ECO:0000256" key="1">
    <source>
        <dbReference type="SAM" id="MobiDB-lite"/>
    </source>
</evidence>
<comment type="caution">
    <text evidence="4">The sequence shown here is derived from an EMBL/GenBank/DDBJ whole genome shotgun (WGS) entry which is preliminary data.</text>
</comment>
<dbReference type="InterPro" id="IPR010982">
    <property type="entry name" value="Lambda_DNA-bd_dom_sf"/>
</dbReference>
<dbReference type="SMART" id="SM00530">
    <property type="entry name" value="HTH_XRE"/>
    <property type="match status" value="1"/>
</dbReference>
<dbReference type="CDD" id="cd00093">
    <property type="entry name" value="HTH_XRE"/>
    <property type="match status" value="1"/>
</dbReference>
<dbReference type="RefSeq" id="WP_099214342.1">
    <property type="nucleotide sequence ID" value="NZ_JAUYVU010000002.1"/>
</dbReference>
<dbReference type="Proteomes" id="UP000222163">
    <property type="component" value="Unassembled WGS sequence"/>
</dbReference>